<dbReference type="Pfam" id="PF01565">
    <property type="entry name" value="FAD_binding_4"/>
    <property type="match status" value="1"/>
</dbReference>
<dbReference type="AlphaFoldDB" id="A0A426FTJ4"/>
<dbReference type="PANTHER" id="PTHR42934">
    <property type="entry name" value="GLYCOLATE OXIDASE SUBUNIT GLCD"/>
    <property type="match status" value="1"/>
</dbReference>
<protein>
    <submittedName>
        <fullName evidence="7">FAD-binding protein</fullName>
    </submittedName>
</protein>
<dbReference type="Gene3D" id="3.30.43.10">
    <property type="entry name" value="Uridine Diphospho-n-acetylenolpyruvylglucosamine Reductase, domain 2"/>
    <property type="match status" value="1"/>
</dbReference>
<dbReference type="SUPFAM" id="SSF55103">
    <property type="entry name" value="FAD-linked oxidases, C-terminal domain"/>
    <property type="match status" value="1"/>
</dbReference>
<keyword evidence="2" id="KW-0285">Flavoprotein</keyword>
<dbReference type="Pfam" id="PF02913">
    <property type="entry name" value="FAD-oxidase_C"/>
    <property type="match status" value="1"/>
</dbReference>
<dbReference type="Gene3D" id="3.30.70.2740">
    <property type="match status" value="1"/>
</dbReference>
<accession>A0A426FTJ4</accession>
<evidence type="ECO:0000313" key="8">
    <source>
        <dbReference type="Proteomes" id="UP000270261"/>
    </source>
</evidence>
<dbReference type="GO" id="GO:0071949">
    <property type="term" value="F:FAD binding"/>
    <property type="evidence" value="ECO:0007669"/>
    <property type="project" value="InterPro"/>
</dbReference>
<keyword evidence="4" id="KW-0560">Oxidoreductase</keyword>
<dbReference type="SUPFAM" id="SSF56176">
    <property type="entry name" value="FAD-binding/transporter-associated domain-like"/>
    <property type="match status" value="1"/>
</dbReference>
<evidence type="ECO:0000256" key="3">
    <source>
        <dbReference type="ARBA" id="ARBA00022827"/>
    </source>
</evidence>
<dbReference type="InterPro" id="IPR016169">
    <property type="entry name" value="FAD-bd_PCMH_sub2"/>
</dbReference>
<dbReference type="Gene3D" id="3.30.465.10">
    <property type="match status" value="1"/>
</dbReference>
<evidence type="ECO:0000256" key="1">
    <source>
        <dbReference type="ARBA" id="ARBA00001974"/>
    </source>
</evidence>
<evidence type="ECO:0000256" key="2">
    <source>
        <dbReference type="ARBA" id="ARBA00022630"/>
    </source>
</evidence>
<evidence type="ECO:0000256" key="5">
    <source>
        <dbReference type="SAM" id="MobiDB-lite"/>
    </source>
</evidence>
<comment type="cofactor">
    <cofactor evidence="1">
        <name>FAD</name>
        <dbReference type="ChEBI" id="CHEBI:57692"/>
    </cofactor>
</comment>
<dbReference type="InterPro" id="IPR016171">
    <property type="entry name" value="Vanillyl_alc_oxidase_C-sub2"/>
</dbReference>
<dbReference type="RefSeq" id="WP_125095439.1">
    <property type="nucleotide sequence ID" value="NZ_RRUE01000001.1"/>
</dbReference>
<dbReference type="InterPro" id="IPR016167">
    <property type="entry name" value="FAD-bd_PCMH_sub1"/>
</dbReference>
<feature type="region of interest" description="Disordered" evidence="5">
    <location>
        <begin position="198"/>
        <end position="218"/>
    </location>
</feature>
<dbReference type="InterPro" id="IPR016166">
    <property type="entry name" value="FAD-bd_PCMH"/>
</dbReference>
<comment type="caution">
    <text evidence="7">The sequence shown here is derived from an EMBL/GenBank/DDBJ whole genome shotgun (WGS) entry which is preliminary data.</text>
</comment>
<evidence type="ECO:0000259" key="6">
    <source>
        <dbReference type="PROSITE" id="PS51387"/>
    </source>
</evidence>
<dbReference type="InterPro" id="IPR006094">
    <property type="entry name" value="Oxid_FAD_bind_N"/>
</dbReference>
<keyword evidence="8" id="KW-1185">Reference proteome</keyword>
<gene>
    <name evidence="7" type="ORF">EHV23_00565</name>
</gene>
<dbReference type="Proteomes" id="UP000270261">
    <property type="component" value="Unassembled WGS sequence"/>
</dbReference>
<evidence type="ECO:0000313" key="7">
    <source>
        <dbReference type="EMBL" id="RRN46013.1"/>
    </source>
</evidence>
<dbReference type="Gene3D" id="1.10.45.10">
    <property type="entry name" value="Vanillyl-alcohol Oxidase, Chain A, domain 4"/>
    <property type="match status" value="1"/>
</dbReference>
<proteinExistence type="predicted"/>
<sequence>MARPLPPGQARQLIQRLQQILPAGSVLHREEDLRPYECDGLSAYRQLPLVVVIPDAEAQVQAIIRLCRALDVPLVPRGAGTGLTGSALPHAGGVLMSMARFNRIGHVDPYSRTARVQPGVRNLAISEAAAPHGLFYAPDPSSQIACTIGGNVAENSGGVHCLKYGLTVHNVLAVRGLTVDGDPITLGPGMDPAVAEGRAAAAPPGAPGPRDVSGAPSGPACTTSAVALDAPGLDLLGAAIGSEGMLLVVTEVVVRLLPMPRQARVIMASFDDVETAGNAVADVIAAGLIPAGMEMMDQQATRAVEPFVNAGYDLDAAAILLLESDGTEAEVTEEIAAMEAVLRKAGATRLQVSTSDAERMRFWSGRKNAFPAAGRISADYYCMDGTIPRRTLGRMLQAIAGMERKYGLRCMNVFHAGDGNLHPLILFDSCIPGEWDRAEKFGAEILELCVGLGGTITGEHGVGVEKINSMCVQFSEAERAAFFALKRAFDPPGLLNPGKAIPTLHRCAEYGRMHVQQGRLKFPELPRF</sequence>
<name>A0A426FTJ4_9BURK</name>
<dbReference type="InterPro" id="IPR051914">
    <property type="entry name" value="FAD-linked_OxidoTrans_Type4"/>
</dbReference>
<organism evidence="7 8">
    <name type="scientific">Lautropia dentalis</name>
    <dbReference type="NCBI Taxonomy" id="2490857"/>
    <lineage>
        <taxon>Bacteria</taxon>
        <taxon>Pseudomonadati</taxon>
        <taxon>Pseudomonadota</taxon>
        <taxon>Betaproteobacteria</taxon>
        <taxon>Burkholderiales</taxon>
        <taxon>Burkholderiaceae</taxon>
        <taxon>Lautropia</taxon>
    </lineage>
</organism>
<keyword evidence="3" id="KW-0274">FAD</keyword>
<dbReference type="GO" id="GO:0016491">
    <property type="term" value="F:oxidoreductase activity"/>
    <property type="evidence" value="ECO:0007669"/>
    <property type="project" value="UniProtKB-KW"/>
</dbReference>
<dbReference type="PROSITE" id="PS51387">
    <property type="entry name" value="FAD_PCMH"/>
    <property type="match status" value="1"/>
</dbReference>
<feature type="domain" description="FAD-binding PCMH-type" evidence="6">
    <location>
        <begin position="44"/>
        <end position="259"/>
    </location>
</feature>
<dbReference type="OrthoDB" id="8522822at2"/>
<evidence type="ECO:0000256" key="4">
    <source>
        <dbReference type="ARBA" id="ARBA00023002"/>
    </source>
</evidence>
<dbReference type="InterPro" id="IPR004113">
    <property type="entry name" value="FAD-bd_oxidored_4_C"/>
</dbReference>
<dbReference type="InterPro" id="IPR016164">
    <property type="entry name" value="FAD-linked_Oxase-like_C"/>
</dbReference>
<reference evidence="7 8" key="1">
    <citation type="submission" date="2018-11" db="EMBL/GenBank/DDBJ databases">
        <title>Genome sequencing of Lautropia sp. KCOM 2505 (= ChDC F240).</title>
        <authorList>
            <person name="Kook J.-K."/>
            <person name="Park S.-N."/>
            <person name="Lim Y.K."/>
        </authorList>
    </citation>
    <scope>NUCLEOTIDE SEQUENCE [LARGE SCALE GENOMIC DNA]</scope>
    <source>
        <strain evidence="7 8">KCOM 2505</strain>
    </source>
</reference>
<dbReference type="EMBL" id="RRUE01000001">
    <property type="protein sequence ID" value="RRN46013.1"/>
    <property type="molecule type" value="Genomic_DNA"/>
</dbReference>
<dbReference type="PANTHER" id="PTHR42934:SF1">
    <property type="entry name" value="GLYCOLATE OXIDASE SUBUNIT GLCD"/>
    <property type="match status" value="1"/>
</dbReference>
<dbReference type="InterPro" id="IPR036318">
    <property type="entry name" value="FAD-bd_PCMH-like_sf"/>
</dbReference>